<protein>
    <recommendedName>
        <fullName evidence="4">PEP-CTERM protein-sorting domain-containing protein</fullName>
    </recommendedName>
</protein>
<dbReference type="EMBL" id="JAMLJN010000014">
    <property type="protein sequence ID" value="MCL9771183.1"/>
    <property type="molecule type" value="Genomic_DNA"/>
</dbReference>
<evidence type="ECO:0000313" key="2">
    <source>
        <dbReference type="EMBL" id="MCL9771183.1"/>
    </source>
</evidence>
<keyword evidence="1" id="KW-0812">Transmembrane</keyword>
<name>A0ABT0TK53_9FLAO</name>
<feature type="transmembrane region" description="Helical" evidence="1">
    <location>
        <begin position="29"/>
        <end position="46"/>
    </location>
</feature>
<keyword evidence="1" id="KW-1133">Transmembrane helix</keyword>
<dbReference type="Proteomes" id="UP001203342">
    <property type="component" value="Unassembled WGS sequence"/>
</dbReference>
<sequence length="65" mass="7448">MKQFLYILMFAAVGIYALMEQSKPAPNRLVMIGAMAIFMYGLFRLMKKIPSKNDGENEDKNDTEI</sequence>
<gene>
    <name evidence="2" type="ORF">NAT47_12240</name>
</gene>
<evidence type="ECO:0008006" key="4">
    <source>
        <dbReference type="Google" id="ProtNLM"/>
    </source>
</evidence>
<keyword evidence="1" id="KW-0472">Membrane</keyword>
<accession>A0ABT0TK53</accession>
<dbReference type="RefSeq" id="WP_250583171.1">
    <property type="nucleotide sequence ID" value="NZ_JAMLJN010000014.1"/>
</dbReference>
<proteinExistence type="predicted"/>
<comment type="caution">
    <text evidence="2">The sequence shown here is derived from an EMBL/GenBank/DDBJ whole genome shotgun (WGS) entry which is preliminary data.</text>
</comment>
<evidence type="ECO:0000256" key="1">
    <source>
        <dbReference type="SAM" id="Phobius"/>
    </source>
</evidence>
<organism evidence="2 3">
    <name type="scientific">Flavobacterium fragile</name>
    <dbReference type="NCBI Taxonomy" id="2949085"/>
    <lineage>
        <taxon>Bacteria</taxon>
        <taxon>Pseudomonadati</taxon>
        <taxon>Bacteroidota</taxon>
        <taxon>Flavobacteriia</taxon>
        <taxon>Flavobacteriales</taxon>
        <taxon>Flavobacteriaceae</taxon>
        <taxon>Flavobacterium</taxon>
    </lineage>
</organism>
<keyword evidence="3" id="KW-1185">Reference proteome</keyword>
<evidence type="ECO:0000313" key="3">
    <source>
        <dbReference type="Proteomes" id="UP001203342"/>
    </source>
</evidence>
<reference evidence="2 3" key="1">
    <citation type="submission" date="2022-05" db="EMBL/GenBank/DDBJ databases">
        <title>Flavobacterium sp., isolated from activated sludge.</title>
        <authorList>
            <person name="Ran Q."/>
        </authorList>
    </citation>
    <scope>NUCLEOTIDE SEQUENCE [LARGE SCALE GENOMIC DNA]</scope>
    <source>
        <strain evidence="2 3">HXWNR69</strain>
    </source>
</reference>